<dbReference type="PANTHER" id="PTHR43124">
    <property type="entry name" value="PURINE EFFLUX PUMP PBUE"/>
    <property type="match status" value="1"/>
</dbReference>
<dbReference type="CDD" id="cd17320">
    <property type="entry name" value="MFS_MdfA_MDR_like"/>
    <property type="match status" value="1"/>
</dbReference>
<evidence type="ECO:0000256" key="6">
    <source>
        <dbReference type="ARBA" id="ARBA00022989"/>
    </source>
</evidence>
<dbReference type="GO" id="GO:0042910">
    <property type="term" value="F:xenobiotic transmembrane transporter activity"/>
    <property type="evidence" value="ECO:0007669"/>
    <property type="project" value="InterPro"/>
</dbReference>
<comment type="caution">
    <text evidence="10">The sequence shown here is derived from an EMBL/GenBank/DDBJ whole genome shotgun (WGS) entry which is preliminary data.</text>
</comment>
<feature type="transmembrane region" description="Helical" evidence="8">
    <location>
        <begin position="371"/>
        <end position="393"/>
    </location>
</feature>
<dbReference type="InterPro" id="IPR050189">
    <property type="entry name" value="MFS_Efflux_Transporters"/>
</dbReference>
<evidence type="ECO:0000256" key="7">
    <source>
        <dbReference type="ARBA" id="ARBA00023136"/>
    </source>
</evidence>
<evidence type="ECO:0000313" key="10">
    <source>
        <dbReference type="EMBL" id="RUM99590.1"/>
    </source>
</evidence>
<dbReference type="OrthoDB" id="9800416at2"/>
<evidence type="ECO:0000256" key="3">
    <source>
        <dbReference type="ARBA" id="ARBA00022448"/>
    </source>
</evidence>
<dbReference type="GO" id="GO:1990961">
    <property type="term" value="P:xenobiotic detoxification by transmembrane export across the plasma membrane"/>
    <property type="evidence" value="ECO:0007669"/>
    <property type="project" value="InterPro"/>
</dbReference>
<dbReference type="RefSeq" id="WP_128625829.1">
    <property type="nucleotide sequence ID" value="NZ_RKST01000001.1"/>
</dbReference>
<evidence type="ECO:0000313" key="11">
    <source>
        <dbReference type="Proteomes" id="UP000281647"/>
    </source>
</evidence>
<feature type="transmembrane region" description="Helical" evidence="8">
    <location>
        <begin position="47"/>
        <end position="67"/>
    </location>
</feature>
<feature type="transmembrane region" description="Helical" evidence="8">
    <location>
        <begin position="102"/>
        <end position="124"/>
    </location>
</feature>
<feature type="domain" description="Major facilitator superfamily (MFS) profile" evidence="9">
    <location>
        <begin position="13"/>
        <end position="399"/>
    </location>
</feature>
<keyword evidence="5 8" id="KW-0812">Transmembrane</keyword>
<sequence>MTRQFLNPKSAPHIFTLVVATALSNLSMNVFLPSLPGMARYFEADYAVVQLLVSLYLAAIAIVQLFIGPASDRYGRRPVMLVCLGIFIIGTLAAIYAPTIEFLLACRLLQAFSAAGMVLARAVVRDTVDAAQAASKIGYITMGMALVPMLAPIVGGFLEEIYGWKSTFLLMLVSGLLTFALVWFDLGETNHVKSSSFLAQFRAYPELIGSPRFWGYTATAAFTSGAFYAFLGGGPYVATDVLNLSPSQYGFYFGIISAGYLLGNFLSGRFSSTIGINRMMLYGNLIAIFGMALSLGLFLLGVDHPLSLFGPIFFTGVGNGVTLPSANAGIVSVNLRLAGSASGLGGALQVGGGALLAVLAGALLTPGTGPYPLIVVMLISSLAGAASTLFVIFTKSRGEDEW</sequence>
<keyword evidence="11" id="KW-1185">Reference proteome</keyword>
<dbReference type="InterPro" id="IPR011701">
    <property type="entry name" value="MFS"/>
</dbReference>
<dbReference type="GO" id="GO:0005886">
    <property type="term" value="C:plasma membrane"/>
    <property type="evidence" value="ECO:0007669"/>
    <property type="project" value="UniProtKB-SubCell"/>
</dbReference>
<dbReference type="Gene3D" id="1.20.1720.10">
    <property type="entry name" value="Multidrug resistance protein D"/>
    <property type="match status" value="1"/>
</dbReference>
<keyword evidence="7 8" id="KW-0472">Membrane</keyword>
<dbReference type="Proteomes" id="UP000281647">
    <property type="component" value="Unassembled WGS sequence"/>
</dbReference>
<feature type="transmembrane region" description="Helical" evidence="8">
    <location>
        <begin position="249"/>
        <end position="267"/>
    </location>
</feature>
<evidence type="ECO:0000256" key="1">
    <source>
        <dbReference type="ARBA" id="ARBA00004651"/>
    </source>
</evidence>
<feature type="transmembrane region" description="Helical" evidence="8">
    <location>
        <begin position="12"/>
        <end position="35"/>
    </location>
</feature>
<comment type="subcellular location">
    <subcellularLocation>
        <location evidence="8">Cell inner membrane</location>
        <topology evidence="8">Multi-pass membrane protein</topology>
    </subcellularLocation>
    <subcellularLocation>
        <location evidence="1">Cell membrane</location>
        <topology evidence="1">Multi-pass membrane protein</topology>
    </subcellularLocation>
</comment>
<feature type="transmembrane region" description="Helical" evidence="8">
    <location>
        <begin position="279"/>
        <end position="302"/>
    </location>
</feature>
<evidence type="ECO:0000256" key="4">
    <source>
        <dbReference type="ARBA" id="ARBA00022475"/>
    </source>
</evidence>
<dbReference type="PANTHER" id="PTHR43124:SF3">
    <property type="entry name" value="CHLORAMPHENICOL EFFLUX PUMP RV0191"/>
    <property type="match status" value="1"/>
</dbReference>
<proteinExistence type="inferred from homology"/>
<feature type="transmembrane region" description="Helical" evidence="8">
    <location>
        <begin position="213"/>
        <end position="237"/>
    </location>
</feature>
<comment type="similarity">
    <text evidence="2 8">Belongs to the major facilitator superfamily. Bcr/CmlA family.</text>
</comment>
<dbReference type="NCBIfam" id="TIGR00710">
    <property type="entry name" value="efflux_Bcr_CflA"/>
    <property type="match status" value="1"/>
</dbReference>
<feature type="transmembrane region" description="Helical" evidence="8">
    <location>
        <begin position="308"/>
        <end position="331"/>
    </location>
</feature>
<feature type="transmembrane region" description="Helical" evidence="8">
    <location>
        <begin position="164"/>
        <end position="184"/>
    </location>
</feature>
<keyword evidence="4" id="KW-1003">Cell membrane</keyword>
<evidence type="ECO:0000259" key="9">
    <source>
        <dbReference type="PROSITE" id="PS50850"/>
    </source>
</evidence>
<dbReference type="PROSITE" id="PS50850">
    <property type="entry name" value="MFS"/>
    <property type="match status" value="1"/>
</dbReference>
<keyword evidence="6 8" id="KW-1133">Transmembrane helix</keyword>
<feature type="transmembrane region" description="Helical" evidence="8">
    <location>
        <begin position="343"/>
        <end position="365"/>
    </location>
</feature>
<evidence type="ECO:0000256" key="8">
    <source>
        <dbReference type="RuleBase" id="RU365088"/>
    </source>
</evidence>
<feature type="transmembrane region" description="Helical" evidence="8">
    <location>
        <begin position="136"/>
        <end position="158"/>
    </location>
</feature>
<evidence type="ECO:0000256" key="2">
    <source>
        <dbReference type="ARBA" id="ARBA00006236"/>
    </source>
</evidence>
<keyword evidence="8" id="KW-0997">Cell inner membrane</keyword>
<reference evidence="10 11" key="1">
    <citation type="submission" date="2018-11" db="EMBL/GenBank/DDBJ databases">
        <title>Pseudaminobacter arsenicus sp. nov., an arsenic-resistant bacterium isolated from arsenic-rich aquifers.</title>
        <authorList>
            <person name="Mu Y."/>
        </authorList>
    </citation>
    <scope>NUCLEOTIDE SEQUENCE [LARGE SCALE GENOMIC DNA]</scope>
    <source>
        <strain evidence="10 11">CB3</strain>
    </source>
</reference>
<evidence type="ECO:0000256" key="5">
    <source>
        <dbReference type="ARBA" id="ARBA00022692"/>
    </source>
</evidence>
<organism evidence="10 11">
    <name type="scientific">Borborobacter arsenicus</name>
    <dbReference type="NCBI Taxonomy" id="1851146"/>
    <lineage>
        <taxon>Bacteria</taxon>
        <taxon>Pseudomonadati</taxon>
        <taxon>Pseudomonadota</taxon>
        <taxon>Alphaproteobacteria</taxon>
        <taxon>Hyphomicrobiales</taxon>
        <taxon>Phyllobacteriaceae</taxon>
        <taxon>Borborobacter</taxon>
    </lineage>
</organism>
<gene>
    <name evidence="10" type="ORF">EET67_01460</name>
</gene>
<accession>A0A432VBQ0</accession>
<dbReference type="Pfam" id="PF07690">
    <property type="entry name" value="MFS_1"/>
    <property type="match status" value="1"/>
</dbReference>
<dbReference type="AlphaFoldDB" id="A0A432VBQ0"/>
<dbReference type="InterPro" id="IPR020846">
    <property type="entry name" value="MFS_dom"/>
</dbReference>
<name>A0A432VBQ0_9HYPH</name>
<dbReference type="EMBL" id="RKST01000001">
    <property type="protein sequence ID" value="RUM99590.1"/>
    <property type="molecule type" value="Genomic_DNA"/>
</dbReference>
<dbReference type="InterPro" id="IPR004812">
    <property type="entry name" value="Efflux_drug-R_Bcr/CmlA"/>
</dbReference>
<dbReference type="SUPFAM" id="SSF103473">
    <property type="entry name" value="MFS general substrate transporter"/>
    <property type="match status" value="1"/>
</dbReference>
<protein>
    <recommendedName>
        <fullName evidence="8">Bcr/CflA family efflux transporter</fullName>
    </recommendedName>
</protein>
<feature type="transmembrane region" description="Helical" evidence="8">
    <location>
        <begin position="79"/>
        <end position="96"/>
    </location>
</feature>
<dbReference type="InterPro" id="IPR036259">
    <property type="entry name" value="MFS_trans_sf"/>
</dbReference>
<keyword evidence="3 8" id="KW-0813">Transport</keyword>